<dbReference type="SUPFAM" id="SSF101874">
    <property type="entry name" value="YceI-like"/>
    <property type="match status" value="1"/>
</dbReference>
<dbReference type="PANTHER" id="PTHR34406">
    <property type="entry name" value="PROTEIN YCEI"/>
    <property type="match status" value="1"/>
</dbReference>
<dbReference type="InterPro" id="IPR007372">
    <property type="entry name" value="Lipid/polyisoprenoid-bd_YceI"/>
</dbReference>
<dbReference type="AlphaFoldDB" id="A0A1J5TAB6"/>
<accession>A0A1J5TAB6</accession>
<dbReference type="Gene3D" id="2.40.128.110">
    <property type="entry name" value="Lipid/polyisoprenoid-binding, YceI-like"/>
    <property type="match status" value="1"/>
</dbReference>
<sequence>MKKILFSIAFTTVLATVYSFAPTTKTTPVSTYTVATDASKVEFTGSKKAGYHQGSFALKSGNINVEDGKLTSGKFVIDLSSVKADGGEKLEGHLKSPDFFDVAKFAEATYEIASVNYTSASTAEINGNLSLKGISVPVKFIANIRNIDDKKFFAQANFSIDRTLWGLNYGIGMVSNDVQVAVFLFANK</sequence>
<protein>
    <submittedName>
        <fullName evidence="2">Protein YceI</fullName>
    </submittedName>
</protein>
<name>A0A1J5TAB6_9ZZZZ</name>
<gene>
    <name evidence="2" type="primary">yceI_4</name>
    <name evidence="2" type="ORF">GALL_55770</name>
</gene>
<reference evidence="2" key="1">
    <citation type="submission" date="2016-10" db="EMBL/GenBank/DDBJ databases">
        <title>Sequence of Gallionella enrichment culture.</title>
        <authorList>
            <person name="Poehlein A."/>
            <person name="Muehling M."/>
            <person name="Daniel R."/>
        </authorList>
    </citation>
    <scope>NUCLEOTIDE SEQUENCE</scope>
</reference>
<dbReference type="PANTHER" id="PTHR34406:SF1">
    <property type="entry name" value="PROTEIN YCEI"/>
    <property type="match status" value="1"/>
</dbReference>
<organism evidence="2">
    <name type="scientific">mine drainage metagenome</name>
    <dbReference type="NCBI Taxonomy" id="410659"/>
    <lineage>
        <taxon>unclassified sequences</taxon>
        <taxon>metagenomes</taxon>
        <taxon>ecological metagenomes</taxon>
    </lineage>
</organism>
<proteinExistence type="predicted"/>
<feature type="domain" description="Lipid/polyisoprenoid-binding YceI-like" evidence="1">
    <location>
        <begin position="31"/>
        <end position="187"/>
    </location>
</feature>
<evidence type="ECO:0000259" key="1">
    <source>
        <dbReference type="SMART" id="SM00867"/>
    </source>
</evidence>
<evidence type="ECO:0000313" key="2">
    <source>
        <dbReference type="EMBL" id="OIR13192.1"/>
    </source>
</evidence>
<dbReference type="SMART" id="SM00867">
    <property type="entry name" value="YceI"/>
    <property type="match status" value="1"/>
</dbReference>
<dbReference type="InterPro" id="IPR036761">
    <property type="entry name" value="TTHA0802/YceI-like_sf"/>
</dbReference>
<dbReference type="Pfam" id="PF04264">
    <property type="entry name" value="YceI"/>
    <property type="match status" value="1"/>
</dbReference>
<dbReference type="EMBL" id="MLJW01000015">
    <property type="protein sequence ID" value="OIR13192.1"/>
    <property type="molecule type" value="Genomic_DNA"/>
</dbReference>
<comment type="caution">
    <text evidence="2">The sequence shown here is derived from an EMBL/GenBank/DDBJ whole genome shotgun (WGS) entry which is preliminary data.</text>
</comment>